<keyword evidence="1" id="KW-1133">Transmembrane helix</keyword>
<sequence>MGLLSAWLMGGSHSTYVPLTVTDYVVAITVGILAGLTGCAIRRRGATV</sequence>
<comment type="caution">
    <text evidence="2">The sequence shown here is derived from an EMBL/GenBank/DDBJ whole genome shotgun (WGS) entry which is preliminary data.</text>
</comment>
<keyword evidence="1" id="KW-0812">Transmembrane</keyword>
<dbReference type="AlphaFoldDB" id="A0A8J3H3I4"/>
<proteinExistence type="predicted"/>
<organism evidence="2 3">
    <name type="scientific">Seohaeicola zhoushanensis</name>
    <dbReference type="NCBI Taxonomy" id="1569283"/>
    <lineage>
        <taxon>Bacteria</taxon>
        <taxon>Pseudomonadati</taxon>
        <taxon>Pseudomonadota</taxon>
        <taxon>Alphaproteobacteria</taxon>
        <taxon>Rhodobacterales</taxon>
        <taxon>Roseobacteraceae</taxon>
        <taxon>Seohaeicola</taxon>
    </lineage>
</organism>
<dbReference type="Proteomes" id="UP000626220">
    <property type="component" value="Unassembled WGS sequence"/>
</dbReference>
<feature type="transmembrane region" description="Helical" evidence="1">
    <location>
        <begin position="24"/>
        <end position="41"/>
    </location>
</feature>
<accession>A0A8J3H3I4</accession>
<evidence type="ECO:0000313" key="2">
    <source>
        <dbReference type="EMBL" id="GHF73152.1"/>
    </source>
</evidence>
<dbReference type="EMBL" id="BNCJ01000034">
    <property type="protein sequence ID" value="GHF73152.1"/>
    <property type="molecule type" value="Genomic_DNA"/>
</dbReference>
<keyword evidence="1" id="KW-0472">Membrane</keyword>
<reference evidence="2" key="1">
    <citation type="journal article" date="2014" name="Int. J. Syst. Evol. Microbiol.">
        <title>Complete genome sequence of Corynebacterium casei LMG S-19264T (=DSM 44701T), isolated from a smear-ripened cheese.</title>
        <authorList>
            <consortium name="US DOE Joint Genome Institute (JGI-PGF)"/>
            <person name="Walter F."/>
            <person name="Albersmeier A."/>
            <person name="Kalinowski J."/>
            <person name="Ruckert C."/>
        </authorList>
    </citation>
    <scope>NUCLEOTIDE SEQUENCE</scope>
    <source>
        <strain evidence="2">KCTC 42650</strain>
    </source>
</reference>
<dbReference type="RefSeq" id="WP_189682878.1">
    <property type="nucleotide sequence ID" value="NZ_BNCJ01000034.1"/>
</dbReference>
<evidence type="ECO:0000313" key="3">
    <source>
        <dbReference type="Proteomes" id="UP000626220"/>
    </source>
</evidence>
<protein>
    <submittedName>
        <fullName evidence="2">Uncharacterized protein</fullName>
    </submittedName>
</protein>
<reference evidence="2" key="2">
    <citation type="submission" date="2020-09" db="EMBL/GenBank/DDBJ databases">
        <authorList>
            <person name="Sun Q."/>
            <person name="Kim S."/>
        </authorList>
    </citation>
    <scope>NUCLEOTIDE SEQUENCE</scope>
    <source>
        <strain evidence="2">KCTC 42650</strain>
    </source>
</reference>
<gene>
    <name evidence="2" type="ORF">GCM10017056_49940</name>
</gene>
<name>A0A8J3H3I4_9RHOB</name>
<evidence type="ECO:0000256" key="1">
    <source>
        <dbReference type="SAM" id="Phobius"/>
    </source>
</evidence>
<keyword evidence="3" id="KW-1185">Reference proteome</keyword>